<protein>
    <recommendedName>
        <fullName evidence="6">Pseudouridylate synthase RPUSD4, mitochondrial</fullName>
    </recommendedName>
    <alternativeName>
        <fullName evidence="7">RNA pseudouridylate synthase domain-containing protein 4</fullName>
    </alternativeName>
</protein>
<dbReference type="PANTHER" id="PTHR21600:SF83">
    <property type="entry name" value="PSEUDOURIDYLATE SYNTHASE RPUSD4, MITOCHONDRIAL"/>
    <property type="match status" value="1"/>
</dbReference>
<gene>
    <name evidence="10" type="primary">RPUSD4</name>
</gene>
<comment type="catalytic activity">
    <reaction evidence="1">
        <text>a uridine in mRNA = a pseudouridine in mRNA</text>
        <dbReference type="Rhea" id="RHEA:56644"/>
        <dbReference type="Rhea" id="RHEA-COMP:14658"/>
        <dbReference type="Rhea" id="RHEA-COMP:14659"/>
        <dbReference type="ChEBI" id="CHEBI:65314"/>
        <dbReference type="ChEBI" id="CHEBI:65315"/>
    </reaction>
</comment>
<feature type="region of interest" description="Disordered" evidence="8">
    <location>
        <begin position="69"/>
        <end position="108"/>
    </location>
</feature>
<evidence type="ECO:0000256" key="7">
    <source>
        <dbReference type="ARBA" id="ARBA00041563"/>
    </source>
</evidence>
<dbReference type="PROSITE" id="PS01129">
    <property type="entry name" value="PSI_RLU"/>
    <property type="match status" value="1"/>
</dbReference>
<keyword evidence="4" id="KW-0413">Isomerase</keyword>
<dbReference type="CDD" id="cd02869">
    <property type="entry name" value="PseudoU_synth_RluA_like"/>
    <property type="match status" value="1"/>
</dbReference>
<accession>A0A0K2UT16</accession>
<evidence type="ECO:0000256" key="3">
    <source>
        <dbReference type="ARBA" id="ARBA00010876"/>
    </source>
</evidence>
<evidence type="ECO:0000313" key="10">
    <source>
        <dbReference type="EMBL" id="CDW41403.1"/>
    </source>
</evidence>
<dbReference type="SUPFAM" id="SSF55120">
    <property type="entry name" value="Pseudouridine synthase"/>
    <property type="match status" value="1"/>
</dbReference>
<dbReference type="AlphaFoldDB" id="A0A0K2UT16"/>
<feature type="non-terminal residue" evidence="10">
    <location>
        <position position="1"/>
    </location>
</feature>
<dbReference type="InterPro" id="IPR006224">
    <property type="entry name" value="PsdUridine_synth_RluA-like_CS"/>
</dbReference>
<feature type="compositionally biased region" description="Polar residues" evidence="8">
    <location>
        <begin position="71"/>
        <end position="88"/>
    </location>
</feature>
<dbReference type="InterPro" id="IPR050188">
    <property type="entry name" value="RluA_PseudoU_synthase"/>
</dbReference>
<name>A0A0K2UT16_LEPSM</name>
<comment type="similarity">
    <text evidence="3">Belongs to the pseudouridine synthase RluA family.</text>
</comment>
<sequence length="583" mass="65880">LVLMSFVNNNGAINMLNIRMIQFQVRRYIHLGVSAHHPRFRSNIDFEEVNKESDNDGFEIHHSTRFGSIRLDSQNSPKQKPLSSVDTMSYSSTMDPLSSSSPENSFPESRESIYFEEDVMDNTLSASKGFNISQNTAKGIKKPDLNDSSIGFIDEQYFGSLPSAASSMVVTEEPSIDCSESLKETRDLVRDSTQGLNAIDFQIFNPIKPAIKKKPEKMPLLKNKETALEFIKNRMKTVSPGDKYENASIHSKEKLVKDIGTSLQKRLMKVHDKIYEVPQSNKKIIVENVEREKEDVVPSVKGLKSKYKAINIYEMNSMEMEKMLQNSIIYNKDGIVALNKPYGLPMSDDNFPHSILKYLPKLSDYLEIPSGALTHVHRLDKTTTGVLLLSSTEESHSRLTNYFRQRKITKIYWAITNGVPEPSEGIIDIPIREEKINGHFRSMLIPRVNIPLKSRTRQFTSGHAQPAVSEYKVLNFNYNAALLEVNACTGFKHQIRAHLGFGLSTPILGDHKYSNIRGIGKPQKVNGEIILRLKTRLSKSRDIPLALHAREVIIPGVGGHSQDLRIIAGIPHYFSNLKSRLKL</sequence>
<dbReference type="GO" id="GO:0001522">
    <property type="term" value="P:pseudouridine synthesis"/>
    <property type="evidence" value="ECO:0007669"/>
    <property type="project" value="InterPro"/>
</dbReference>
<dbReference type="InterPro" id="IPR006145">
    <property type="entry name" value="PsdUridine_synth_RsuA/RluA"/>
</dbReference>
<proteinExistence type="inferred from homology"/>
<reference evidence="10" key="1">
    <citation type="submission" date="2014-05" db="EMBL/GenBank/DDBJ databases">
        <authorList>
            <person name="Chronopoulou M."/>
        </authorList>
    </citation>
    <scope>NUCLEOTIDE SEQUENCE</scope>
    <source>
        <tissue evidence="10">Whole organism</tissue>
    </source>
</reference>
<dbReference type="PANTHER" id="PTHR21600">
    <property type="entry name" value="MITOCHONDRIAL RNA PSEUDOURIDINE SYNTHASE"/>
    <property type="match status" value="1"/>
</dbReference>
<dbReference type="GO" id="GO:0003723">
    <property type="term" value="F:RNA binding"/>
    <property type="evidence" value="ECO:0007669"/>
    <property type="project" value="InterPro"/>
</dbReference>
<comment type="catalytic activity">
    <reaction evidence="5">
        <text>a uridine in tRNA = a pseudouridine in tRNA</text>
        <dbReference type="Rhea" id="RHEA:54572"/>
        <dbReference type="Rhea" id="RHEA-COMP:13339"/>
        <dbReference type="Rhea" id="RHEA-COMP:13934"/>
        <dbReference type="ChEBI" id="CHEBI:65314"/>
        <dbReference type="ChEBI" id="CHEBI:65315"/>
    </reaction>
</comment>
<feature type="compositionally biased region" description="Low complexity" evidence="8">
    <location>
        <begin position="89"/>
        <end position="107"/>
    </location>
</feature>
<evidence type="ECO:0000256" key="5">
    <source>
        <dbReference type="ARBA" id="ARBA00036943"/>
    </source>
</evidence>
<comment type="catalytic activity">
    <reaction evidence="2">
        <text>uridine in 5S rRNA = pseudouridine in 5S rRNA</text>
        <dbReference type="Rhea" id="RHEA:47036"/>
        <dbReference type="Rhea" id="RHEA-COMP:11730"/>
        <dbReference type="Rhea" id="RHEA-COMP:11731"/>
        <dbReference type="ChEBI" id="CHEBI:65314"/>
        <dbReference type="ChEBI" id="CHEBI:65315"/>
    </reaction>
</comment>
<evidence type="ECO:0000256" key="2">
    <source>
        <dbReference type="ARBA" id="ARBA00001896"/>
    </source>
</evidence>
<dbReference type="GO" id="GO:0009982">
    <property type="term" value="F:pseudouridine synthase activity"/>
    <property type="evidence" value="ECO:0007669"/>
    <property type="project" value="InterPro"/>
</dbReference>
<evidence type="ECO:0000256" key="4">
    <source>
        <dbReference type="ARBA" id="ARBA00023235"/>
    </source>
</evidence>
<dbReference type="Gene3D" id="3.30.2350.10">
    <property type="entry name" value="Pseudouridine synthase"/>
    <property type="match status" value="1"/>
</dbReference>
<evidence type="ECO:0000256" key="8">
    <source>
        <dbReference type="SAM" id="MobiDB-lite"/>
    </source>
</evidence>
<dbReference type="OrthoDB" id="428658at2759"/>
<feature type="domain" description="Pseudouridine synthase RsuA/RluA-like" evidence="9">
    <location>
        <begin position="335"/>
        <end position="499"/>
    </location>
</feature>
<dbReference type="EMBL" id="HACA01024042">
    <property type="protein sequence ID" value="CDW41403.1"/>
    <property type="molecule type" value="Transcribed_RNA"/>
</dbReference>
<evidence type="ECO:0000256" key="6">
    <source>
        <dbReference type="ARBA" id="ARBA00039953"/>
    </source>
</evidence>
<dbReference type="InterPro" id="IPR020103">
    <property type="entry name" value="PsdUridine_synth_cat_dom_sf"/>
</dbReference>
<organism evidence="10">
    <name type="scientific">Lepeophtheirus salmonis</name>
    <name type="common">Salmon louse</name>
    <name type="synonym">Caligus salmonis</name>
    <dbReference type="NCBI Taxonomy" id="72036"/>
    <lineage>
        <taxon>Eukaryota</taxon>
        <taxon>Metazoa</taxon>
        <taxon>Ecdysozoa</taxon>
        <taxon>Arthropoda</taxon>
        <taxon>Crustacea</taxon>
        <taxon>Multicrustacea</taxon>
        <taxon>Hexanauplia</taxon>
        <taxon>Copepoda</taxon>
        <taxon>Siphonostomatoida</taxon>
        <taxon>Caligidae</taxon>
        <taxon>Lepeophtheirus</taxon>
    </lineage>
</organism>
<evidence type="ECO:0000256" key="1">
    <source>
        <dbReference type="ARBA" id="ARBA00001166"/>
    </source>
</evidence>
<evidence type="ECO:0000259" key="9">
    <source>
        <dbReference type="Pfam" id="PF00849"/>
    </source>
</evidence>
<dbReference type="Pfam" id="PF00849">
    <property type="entry name" value="PseudoU_synth_2"/>
    <property type="match status" value="1"/>
</dbReference>